<keyword evidence="1" id="KW-0472">Membrane</keyword>
<dbReference type="Pfam" id="PF00881">
    <property type="entry name" value="Nitroreductase"/>
    <property type="match status" value="1"/>
</dbReference>
<accession>A0A6P1ZBJ5</accession>
<evidence type="ECO:0000313" key="4">
    <source>
        <dbReference type="Proteomes" id="UP000434052"/>
    </source>
</evidence>
<evidence type="ECO:0000259" key="2">
    <source>
        <dbReference type="Pfam" id="PF00881"/>
    </source>
</evidence>
<dbReference type="RefSeq" id="WP_208738304.1">
    <property type="nucleotide sequence ID" value="NZ_QMIF01000086.1"/>
</dbReference>
<dbReference type="InterPro" id="IPR000415">
    <property type="entry name" value="Nitroreductase-like"/>
</dbReference>
<dbReference type="AlphaFoldDB" id="A0A6P1ZBJ5"/>
<dbReference type="EMBL" id="QMIF01000086">
    <property type="protein sequence ID" value="TVM29020.1"/>
    <property type="molecule type" value="Genomic_DNA"/>
</dbReference>
<dbReference type="Gene3D" id="3.40.109.10">
    <property type="entry name" value="NADH Oxidase"/>
    <property type="match status" value="1"/>
</dbReference>
<sequence length="153" mass="15573">EQGVDRLFRGAPAAILVGVSTGAGCQQEDCLRATQNMILGAHALGLGTCLIGYAVAAMKEAPGIARDRVLRNGRGRGLCGGCVPSGRTVPHRIRPAHAAGEDGGVAMRGARLLICVGFAAAAVLLAVAPVYAASLDPCPQSPHCVSRVEPPDL</sequence>
<proteinExistence type="predicted"/>
<feature type="transmembrane region" description="Helical" evidence="1">
    <location>
        <begin position="112"/>
        <end position="132"/>
    </location>
</feature>
<feature type="domain" description="Nitroreductase" evidence="2">
    <location>
        <begin position="7"/>
        <end position="53"/>
    </location>
</feature>
<comment type="caution">
    <text evidence="3">The sequence shown here is derived from an EMBL/GenBank/DDBJ whole genome shotgun (WGS) entry which is preliminary data.</text>
</comment>
<evidence type="ECO:0000256" key="1">
    <source>
        <dbReference type="SAM" id="Phobius"/>
    </source>
</evidence>
<gene>
    <name evidence="3" type="ORF">DQK91_22145</name>
</gene>
<keyword evidence="1" id="KW-1133">Transmembrane helix</keyword>
<feature type="non-terminal residue" evidence="3">
    <location>
        <position position="1"/>
    </location>
</feature>
<evidence type="ECO:0000313" key="3">
    <source>
        <dbReference type="EMBL" id="TVM29020.1"/>
    </source>
</evidence>
<dbReference type="Proteomes" id="UP000434052">
    <property type="component" value="Unassembled WGS sequence"/>
</dbReference>
<feature type="transmembrane region" description="Helical" evidence="1">
    <location>
        <begin position="37"/>
        <end position="58"/>
    </location>
</feature>
<dbReference type="GO" id="GO:0016491">
    <property type="term" value="F:oxidoreductase activity"/>
    <property type="evidence" value="ECO:0007669"/>
    <property type="project" value="InterPro"/>
</dbReference>
<dbReference type="InterPro" id="IPR029479">
    <property type="entry name" value="Nitroreductase"/>
</dbReference>
<reference evidence="3 4" key="1">
    <citation type="submission" date="2018-06" db="EMBL/GenBank/DDBJ databases">
        <title>Complete genome of Desulfovibrio marinus P48SEP.</title>
        <authorList>
            <person name="Crispim J.S."/>
            <person name="Vidigal P.M.P."/>
            <person name="Silva L.C.F."/>
            <person name="Araujo L.C."/>
            <person name="Laguardia C.N."/>
            <person name="Dias R.S."/>
            <person name="Sousa M.P."/>
            <person name="Paula S.O."/>
            <person name="Silva C."/>
        </authorList>
    </citation>
    <scope>NUCLEOTIDE SEQUENCE [LARGE SCALE GENOMIC DNA]</scope>
    <source>
        <strain evidence="3 4">P48SEP</strain>
    </source>
</reference>
<name>A0A6P1ZBJ5_9BACT</name>
<organism evidence="3 4">
    <name type="scientific">Oceanidesulfovibrio marinus</name>
    <dbReference type="NCBI Taxonomy" id="370038"/>
    <lineage>
        <taxon>Bacteria</taxon>
        <taxon>Pseudomonadati</taxon>
        <taxon>Thermodesulfobacteriota</taxon>
        <taxon>Desulfovibrionia</taxon>
        <taxon>Desulfovibrionales</taxon>
        <taxon>Desulfovibrionaceae</taxon>
        <taxon>Oceanidesulfovibrio</taxon>
    </lineage>
</organism>
<dbReference type="SUPFAM" id="SSF55469">
    <property type="entry name" value="FMN-dependent nitroreductase-like"/>
    <property type="match status" value="1"/>
</dbReference>
<protein>
    <recommendedName>
        <fullName evidence="2">Nitroreductase domain-containing protein</fullName>
    </recommendedName>
</protein>
<keyword evidence="1" id="KW-0812">Transmembrane</keyword>